<organism evidence="1 2">
    <name type="scientific">Chaetomium tenue</name>
    <dbReference type="NCBI Taxonomy" id="1854479"/>
    <lineage>
        <taxon>Eukaryota</taxon>
        <taxon>Fungi</taxon>
        <taxon>Dikarya</taxon>
        <taxon>Ascomycota</taxon>
        <taxon>Pezizomycotina</taxon>
        <taxon>Sordariomycetes</taxon>
        <taxon>Sordariomycetidae</taxon>
        <taxon>Sordariales</taxon>
        <taxon>Chaetomiaceae</taxon>
        <taxon>Chaetomium</taxon>
    </lineage>
</organism>
<sequence>MTTEIFRDFHSPDIPDTVLVQAAELFSNHYGIWNTPAGRPGGKPGTRVKLNVSRLRSQHLPPGARCSYVSVHVDEALAGNVFACRWEYQGRQVCWITQLVVHREYRGRRLATRLIEKLRDIDDEIFGIMSSHPAACIAGSKACAGFPLPHISRHFIQSCAKEVMASSAIPYVRDAKLRGALFSDSATDTEGLISGADTEFYVDHEEPLSALAWIRAHSEWPLGDLPEGHEFLFMCCVRRRVNGHPIKEVTSPA</sequence>
<dbReference type="EMBL" id="JAGIZQ010000004">
    <property type="protein sequence ID" value="KAH6631281.1"/>
    <property type="molecule type" value="Genomic_DNA"/>
</dbReference>
<proteinExistence type="predicted"/>
<evidence type="ECO:0000313" key="1">
    <source>
        <dbReference type="EMBL" id="KAH6631281.1"/>
    </source>
</evidence>
<accession>A0ACB7P8W5</accession>
<reference evidence="1 2" key="1">
    <citation type="journal article" date="2021" name="Nat. Commun.">
        <title>Genetic determinants of endophytism in the Arabidopsis root mycobiome.</title>
        <authorList>
            <person name="Mesny F."/>
            <person name="Miyauchi S."/>
            <person name="Thiergart T."/>
            <person name="Pickel B."/>
            <person name="Atanasova L."/>
            <person name="Karlsson M."/>
            <person name="Huettel B."/>
            <person name="Barry K.W."/>
            <person name="Haridas S."/>
            <person name="Chen C."/>
            <person name="Bauer D."/>
            <person name="Andreopoulos W."/>
            <person name="Pangilinan J."/>
            <person name="LaButti K."/>
            <person name="Riley R."/>
            <person name="Lipzen A."/>
            <person name="Clum A."/>
            <person name="Drula E."/>
            <person name="Henrissat B."/>
            <person name="Kohler A."/>
            <person name="Grigoriev I.V."/>
            <person name="Martin F.M."/>
            <person name="Hacquard S."/>
        </authorList>
    </citation>
    <scope>NUCLEOTIDE SEQUENCE [LARGE SCALE GENOMIC DNA]</scope>
    <source>
        <strain evidence="1 2">MPI-SDFR-AT-0079</strain>
    </source>
</reference>
<dbReference type="Proteomes" id="UP000724584">
    <property type="component" value="Unassembled WGS sequence"/>
</dbReference>
<comment type="caution">
    <text evidence="1">The sequence shown here is derived from an EMBL/GenBank/DDBJ whole genome shotgun (WGS) entry which is preliminary data.</text>
</comment>
<keyword evidence="2" id="KW-1185">Reference proteome</keyword>
<gene>
    <name evidence="1" type="ORF">F5144DRAFT_547417</name>
</gene>
<evidence type="ECO:0000313" key="2">
    <source>
        <dbReference type="Proteomes" id="UP000724584"/>
    </source>
</evidence>
<protein>
    <submittedName>
        <fullName evidence="1">Uncharacterized protein</fullName>
    </submittedName>
</protein>
<name>A0ACB7P8W5_9PEZI</name>